<evidence type="ECO:0000313" key="3">
    <source>
        <dbReference type="Proteomes" id="UP001172082"/>
    </source>
</evidence>
<protein>
    <submittedName>
        <fullName evidence="2">GyrI-like domain-containing protein</fullName>
    </submittedName>
</protein>
<name>A0ABT8KME5_9BACT</name>
<evidence type="ECO:0000259" key="1">
    <source>
        <dbReference type="Pfam" id="PF06445"/>
    </source>
</evidence>
<gene>
    <name evidence="2" type="ORF">QQ008_10985</name>
</gene>
<keyword evidence="3" id="KW-1185">Reference proteome</keyword>
<reference evidence="2" key="1">
    <citation type="submission" date="2023-06" db="EMBL/GenBank/DDBJ databases">
        <title>Genomic of Parafulvivirga corallium.</title>
        <authorList>
            <person name="Wang G."/>
        </authorList>
    </citation>
    <scope>NUCLEOTIDE SEQUENCE</scope>
    <source>
        <strain evidence="2">BMA10</strain>
    </source>
</reference>
<evidence type="ECO:0000313" key="2">
    <source>
        <dbReference type="EMBL" id="MDN5201894.1"/>
    </source>
</evidence>
<accession>A0ABT8KME5</accession>
<dbReference type="EMBL" id="JAUJEA010000003">
    <property type="protein sequence ID" value="MDN5201894.1"/>
    <property type="molecule type" value="Genomic_DNA"/>
</dbReference>
<organism evidence="2 3">
    <name type="scientific">Splendidivirga corallicola</name>
    <dbReference type="NCBI Taxonomy" id="3051826"/>
    <lineage>
        <taxon>Bacteria</taxon>
        <taxon>Pseudomonadati</taxon>
        <taxon>Bacteroidota</taxon>
        <taxon>Cytophagia</taxon>
        <taxon>Cytophagales</taxon>
        <taxon>Splendidivirgaceae</taxon>
        <taxon>Splendidivirga</taxon>
    </lineage>
</organism>
<dbReference type="Proteomes" id="UP001172082">
    <property type="component" value="Unassembled WGS sequence"/>
</dbReference>
<sequence length="206" mass="23933">MSKIDLTRSFPEYYKGSTQPILINLDPLYYLSISDQSSPESEKFTGAIEAIYPMAFGIKRASKEHGRDFVVPKMEAQWWVESDIPFNEVPKEEWHWKILIPMPNFVDIKIYLTAKQKVLEQTGNQRVQDITFEQLDESKVVQAMHIGSYDAEEATIKKLLGFMDQNQLKMNGYHHEIYISDPRRTAADKLKTIIRYPVTSIKVEEV</sequence>
<dbReference type="Pfam" id="PF06445">
    <property type="entry name" value="GyrI-like"/>
    <property type="match status" value="1"/>
</dbReference>
<dbReference type="Gene3D" id="3.20.80.10">
    <property type="entry name" value="Regulatory factor, effector binding domain"/>
    <property type="match status" value="1"/>
</dbReference>
<dbReference type="InterPro" id="IPR029442">
    <property type="entry name" value="GyrI-like"/>
</dbReference>
<feature type="domain" description="GyrI-like small molecule binding" evidence="1">
    <location>
        <begin position="118"/>
        <end position="198"/>
    </location>
</feature>
<proteinExistence type="predicted"/>
<dbReference type="RefSeq" id="WP_346751918.1">
    <property type="nucleotide sequence ID" value="NZ_JAUJEA010000003.1"/>
</dbReference>
<dbReference type="SUPFAM" id="SSF55136">
    <property type="entry name" value="Probable bacterial effector-binding domain"/>
    <property type="match status" value="1"/>
</dbReference>
<comment type="caution">
    <text evidence="2">The sequence shown here is derived from an EMBL/GenBank/DDBJ whole genome shotgun (WGS) entry which is preliminary data.</text>
</comment>
<dbReference type="InterPro" id="IPR011256">
    <property type="entry name" value="Reg_factor_effector_dom_sf"/>
</dbReference>